<dbReference type="OrthoDB" id="1745575at2759"/>
<keyword evidence="2" id="KW-1185">Reference proteome</keyword>
<evidence type="ECO:0000313" key="1">
    <source>
        <dbReference type="EMBL" id="GFY91447.1"/>
    </source>
</evidence>
<comment type="caution">
    <text evidence="1">The sequence shown here is derived from an EMBL/GenBank/DDBJ whole genome shotgun (WGS) entry which is preliminary data.</text>
</comment>
<accession>A0A7J0F0P9</accession>
<dbReference type="Proteomes" id="UP000585474">
    <property type="component" value="Unassembled WGS sequence"/>
</dbReference>
<reference evidence="1 2" key="1">
    <citation type="submission" date="2019-07" db="EMBL/GenBank/DDBJ databases">
        <title>De Novo Assembly of kiwifruit Actinidia rufa.</title>
        <authorList>
            <person name="Sugita-Konishi S."/>
            <person name="Sato K."/>
            <person name="Mori E."/>
            <person name="Abe Y."/>
            <person name="Kisaki G."/>
            <person name="Hamano K."/>
            <person name="Suezawa K."/>
            <person name="Otani M."/>
            <person name="Fukuda T."/>
            <person name="Manabe T."/>
            <person name="Gomi K."/>
            <person name="Tabuchi M."/>
            <person name="Akimitsu K."/>
            <person name="Kataoka I."/>
        </authorList>
    </citation>
    <scope>NUCLEOTIDE SEQUENCE [LARGE SCALE GENOMIC DNA]</scope>
    <source>
        <strain evidence="2">cv. Fuchu</strain>
    </source>
</reference>
<sequence>MLNAKRNQERDLQAKLNGRKAAAVSKVVPTGSVVRTARNEQRDVAPRYQTPFSREIEELDASEKFTPLSLEDLGLKWFDKLVAGSIENFHQLTESFVARKRYWKTYNEIEECSEKLAVVRLTLGERLWVNLTLNPPTNFPDLMSQVEMFAQLEDNVKQEPIYKFLTRIRDKPYFKKSKPMGGDPKRCNQSSRRTLEIVIDEEKTRAKKTKADKTRDLENRIRGEIQMIKQMYKVLSVHLPTKKLKTSATEPRSITFTKTDLERVAAKQCYLTTVSTKGATKEVQLIEQEHEVLEDVGRDLEAKVMEDLIHYELDEPSSNRFFLTGTNLEERERTKLIQFLKLISRSSHGHPMRCLR</sequence>
<organism evidence="1 2">
    <name type="scientific">Actinidia rufa</name>
    <dbReference type="NCBI Taxonomy" id="165716"/>
    <lineage>
        <taxon>Eukaryota</taxon>
        <taxon>Viridiplantae</taxon>
        <taxon>Streptophyta</taxon>
        <taxon>Embryophyta</taxon>
        <taxon>Tracheophyta</taxon>
        <taxon>Spermatophyta</taxon>
        <taxon>Magnoliopsida</taxon>
        <taxon>eudicotyledons</taxon>
        <taxon>Gunneridae</taxon>
        <taxon>Pentapetalae</taxon>
        <taxon>asterids</taxon>
        <taxon>Ericales</taxon>
        <taxon>Actinidiaceae</taxon>
        <taxon>Actinidia</taxon>
    </lineage>
</organism>
<gene>
    <name evidence="1" type="ORF">Acr_07g0016430</name>
</gene>
<protein>
    <submittedName>
        <fullName evidence="1">Uncharacterized protein</fullName>
    </submittedName>
</protein>
<dbReference type="EMBL" id="BJWL01000007">
    <property type="protein sequence ID" value="GFY91447.1"/>
    <property type="molecule type" value="Genomic_DNA"/>
</dbReference>
<dbReference type="AlphaFoldDB" id="A0A7J0F0P9"/>
<evidence type="ECO:0000313" key="2">
    <source>
        <dbReference type="Proteomes" id="UP000585474"/>
    </source>
</evidence>
<proteinExistence type="predicted"/>
<name>A0A7J0F0P9_9ERIC</name>